<comment type="caution">
    <text evidence="2">The sequence shown here is derived from an EMBL/GenBank/DDBJ whole genome shotgun (WGS) entry which is preliminary data.</text>
</comment>
<accession>A0A7W6NZ53</accession>
<name>A0A7W6NZ53_9SPHN</name>
<protein>
    <submittedName>
        <fullName evidence="2">Uncharacterized protein</fullName>
    </submittedName>
</protein>
<evidence type="ECO:0000313" key="2">
    <source>
        <dbReference type="EMBL" id="MBB4100461.1"/>
    </source>
</evidence>
<evidence type="ECO:0000256" key="1">
    <source>
        <dbReference type="SAM" id="Phobius"/>
    </source>
</evidence>
<gene>
    <name evidence="2" type="ORF">GGR46_004033</name>
</gene>
<dbReference type="AlphaFoldDB" id="A0A7W6NZ53"/>
<dbReference type="EMBL" id="JACIEH010000003">
    <property type="protein sequence ID" value="MBB4100461.1"/>
    <property type="molecule type" value="Genomic_DNA"/>
</dbReference>
<dbReference type="RefSeq" id="WP_183999750.1">
    <property type="nucleotide sequence ID" value="NZ_JACIEH010000003.1"/>
</dbReference>
<keyword evidence="1" id="KW-0472">Membrane</keyword>
<keyword evidence="1" id="KW-1133">Transmembrane helix</keyword>
<feature type="transmembrane region" description="Helical" evidence="1">
    <location>
        <begin position="6"/>
        <end position="27"/>
    </location>
</feature>
<keyword evidence="1" id="KW-0812">Transmembrane</keyword>
<dbReference type="Proteomes" id="UP000557392">
    <property type="component" value="Unassembled WGS sequence"/>
</dbReference>
<organism evidence="2 3">
    <name type="scientific">Sphingomonas kyeonggiensis</name>
    <dbReference type="NCBI Taxonomy" id="1268553"/>
    <lineage>
        <taxon>Bacteria</taxon>
        <taxon>Pseudomonadati</taxon>
        <taxon>Pseudomonadota</taxon>
        <taxon>Alphaproteobacteria</taxon>
        <taxon>Sphingomonadales</taxon>
        <taxon>Sphingomonadaceae</taxon>
        <taxon>Sphingomonas</taxon>
    </lineage>
</organism>
<proteinExistence type="predicted"/>
<sequence length="287" mass="31514">MRVTPWLIKIAILAAGIAIGAMTIVLTHSTSGIRADKPTVAVAPIASPSTGSSAELGSKLLQIVGRNLIADNRAMRHPDGPLLLFATPKPFGETLCRVDVYTVAPKIVRGQISEKERWDDDLKVETQYGLWKRPSLAGGDRDRACAAYRDFEHLIRDGSVLSVARAAFVMDEILAQAKTGKFGFQVTCTRFARDPNADPAPCDPVTVLRLLKLKDIYRAEQKSEVKGGRSYIRQDEILVAGSGLKAELKTNRYLFAVINVEDEQHVGRQSIDEADVRAVKIEISEVY</sequence>
<evidence type="ECO:0000313" key="3">
    <source>
        <dbReference type="Proteomes" id="UP000557392"/>
    </source>
</evidence>
<reference evidence="2 3" key="1">
    <citation type="submission" date="2020-08" db="EMBL/GenBank/DDBJ databases">
        <title>Genomic Encyclopedia of Type Strains, Phase IV (KMG-IV): sequencing the most valuable type-strain genomes for metagenomic binning, comparative biology and taxonomic classification.</title>
        <authorList>
            <person name="Goeker M."/>
        </authorList>
    </citation>
    <scope>NUCLEOTIDE SEQUENCE [LARGE SCALE GENOMIC DNA]</scope>
    <source>
        <strain evidence="2 3">DSM 101806</strain>
    </source>
</reference>
<keyword evidence="3" id="KW-1185">Reference proteome</keyword>